<evidence type="ECO:0000256" key="5">
    <source>
        <dbReference type="SAM" id="MobiDB-lite"/>
    </source>
</evidence>
<dbReference type="GO" id="GO:0005737">
    <property type="term" value="C:cytoplasm"/>
    <property type="evidence" value="ECO:0007669"/>
    <property type="project" value="UniProtKB-SubCell"/>
</dbReference>
<dbReference type="InterPro" id="IPR032675">
    <property type="entry name" value="LRR_dom_sf"/>
</dbReference>
<evidence type="ECO:0008006" key="13">
    <source>
        <dbReference type="Google" id="ProtNLM"/>
    </source>
</evidence>
<dbReference type="SMART" id="SM00369">
    <property type="entry name" value="LRR_TYP"/>
    <property type="match status" value="4"/>
</dbReference>
<evidence type="ECO:0000256" key="4">
    <source>
        <dbReference type="ARBA" id="ARBA00022737"/>
    </source>
</evidence>
<evidence type="ECO:0000313" key="10">
    <source>
        <dbReference type="EMBL" id="CAF4121392.1"/>
    </source>
</evidence>
<dbReference type="Proteomes" id="UP000663862">
    <property type="component" value="Unassembled WGS sequence"/>
</dbReference>
<dbReference type="PROSITE" id="PS51450">
    <property type="entry name" value="LRR"/>
    <property type="match status" value="1"/>
</dbReference>
<dbReference type="EMBL" id="CAJNYD010000369">
    <property type="protein sequence ID" value="CAF3250340.1"/>
    <property type="molecule type" value="Genomic_DNA"/>
</dbReference>
<dbReference type="PANTHER" id="PTHR22710">
    <property type="entry name" value="X-RAY RADIATION RESISTANCE ASSOCIATED PROTEIN 1 XRRA1"/>
    <property type="match status" value="1"/>
</dbReference>
<dbReference type="OrthoDB" id="1687175at2759"/>
<organism evidence="11 12">
    <name type="scientific">Rotaria socialis</name>
    <dbReference type="NCBI Taxonomy" id="392032"/>
    <lineage>
        <taxon>Eukaryota</taxon>
        <taxon>Metazoa</taxon>
        <taxon>Spiralia</taxon>
        <taxon>Gnathifera</taxon>
        <taxon>Rotifera</taxon>
        <taxon>Eurotatoria</taxon>
        <taxon>Bdelloidea</taxon>
        <taxon>Philodinida</taxon>
        <taxon>Philodinidae</taxon>
        <taxon>Rotaria</taxon>
    </lineage>
</organism>
<dbReference type="EMBL" id="CAJNYT010005506">
    <property type="protein sequence ID" value="CAF3752142.1"/>
    <property type="molecule type" value="Genomic_DNA"/>
</dbReference>
<dbReference type="Proteomes" id="UP000663851">
    <property type="component" value="Unassembled WGS sequence"/>
</dbReference>
<dbReference type="InterPro" id="IPR001611">
    <property type="entry name" value="Leu-rich_rpt"/>
</dbReference>
<evidence type="ECO:0000313" key="6">
    <source>
        <dbReference type="EMBL" id="CAF3090551.1"/>
    </source>
</evidence>
<evidence type="ECO:0000313" key="11">
    <source>
        <dbReference type="EMBL" id="CAF4250290.1"/>
    </source>
</evidence>
<comment type="subcellular location">
    <subcellularLocation>
        <location evidence="1">Cytoplasm</location>
    </subcellularLocation>
</comment>
<keyword evidence="2" id="KW-0963">Cytoplasm</keyword>
<keyword evidence="4" id="KW-0677">Repeat</keyword>
<dbReference type="Gene3D" id="3.80.10.10">
    <property type="entry name" value="Ribonuclease Inhibitor"/>
    <property type="match status" value="2"/>
</dbReference>
<gene>
    <name evidence="8" type="ORF">FME351_LOCUS7356</name>
    <name evidence="9" type="ORF">GRG538_LOCUS31452</name>
    <name evidence="10" type="ORF">HFQ381_LOCUS2380</name>
    <name evidence="7" type="ORF">LUA448_LOCUS4795</name>
    <name evidence="6" type="ORF">TIS948_LOCUS6341</name>
    <name evidence="11" type="ORF">TSG867_LOCUS3038</name>
</gene>
<dbReference type="Proteomes" id="UP000663872">
    <property type="component" value="Unassembled WGS sequence"/>
</dbReference>
<dbReference type="Proteomes" id="UP000663825">
    <property type="component" value="Unassembled WGS sequence"/>
</dbReference>
<evidence type="ECO:0000256" key="1">
    <source>
        <dbReference type="ARBA" id="ARBA00004496"/>
    </source>
</evidence>
<dbReference type="GO" id="GO:0005634">
    <property type="term" value="C:nucleus"/>
    <property type="evidence" value="ECO:0007669"/>
    <property type="project" value="TreeGrafter"/>
</dbReference>
<dbReference type="InterPro" id="IPR025875">
    <property type="entry name" value="Leu-rich_rpt_4"/>
</dbReference>
<dbReference type="EMBL" id="CAJOBO010000077">
    <property type="protein sequence ID" value="CAF4121392.1"/>
    <property type="molecule type" value="Genomic_DNA"/>
</dbReference>
<comment type="caution">
    <text evidence="11">The sequence shown here is derived from an EMBL/GenBank/DDBJ whole genome shotgun (WGS) entry which is preliminary data.</text>
</comment>
<evidence type="ECO:0000256" key="3">
    <source>
        <dbReference type="ARBA" id="ARBA00022614"/>
    </source>
</evidence>
<dbReference type="EMBL" id="CAJNYU010000687">
    <property type="protein sequence ID" value="CAF3382265.1"/>
    <property type="molecule type" value="Genomic_DNA"/>
</dbReference>
<dbReference type="InterPro" id="IPR003591">
    <property type="entry name" value="Leu-rich_rpt_typical-subtyp"/>
</dbReference>
<feature type="region of interest" description="Disordered" evidence="5">
    <location>
        <begin position="490"/>
        <end position="527"/>
    </location>
</feature>
<accession>A0A820EPE7</accession>
<evidence type="ECO:0000313" key="7">
    <source>
        <dbReference type="EMBL" id="CAF3250340.1"/>
    </source>
</evidence>
<dbReference type="Proteomes" id="UP000663869">
    <property type="component" value="Unassembled WGS sequence"/>
</dbReference>
<sequence length="742" mass="84884">MATLPWIKYDSGPLSGNGNLTDLPANCFPVRNLLRSSSSNQQWVVALRDTEQRRFAAILTTLSTPTPFESEISQKETKKKQRWVGKEKTVEHLLDGFFIMHHCAIEDPSNVVILNVNGLDLQDVKEDDFLLFDNIVRIDANENQLPFHGLRTFPQLAQLDLSFNQIKNIKLSANDYESLEDLNVSYNNLTMHDIEILGMLPSLRVLRVSGNDLVGLPRRLARAFVHADINGREHVKERFPRLEELHLDHNKIVEDELFIHLSSLKSLKRLYLQHNRIRTIPFLKVLQGRQVVQEYSKAAMKRKNISASNSPMNYFQHGLNATGDDLIKSTIFEEDEETSSSSPNRNLPVEEEDITLPAFPELQFLDISHNLIDEEDDVMAVASWPSLTEIILAGNPLVQNHVGLPPLIESFLMDRLGMKVHRTNPSLKPEKQFFAKPIKKHRQVTSRIAKIPKVPIDQIISGAVKQYIDYVKNDEDAQSEGQLFPLLNGISEQNSSSDEDKFRPIDTASNNLDDDDNKYNSNTATVDQTPNQQTENIFMTEFENDDNYQNVIPMERPSPPEPTNVPQASVIPDDKFKGFEVFLDIENENEIAVPNNVIHCVRDLKQILRNPLVIRHDNVQVTRRQRTFVPKRMERTLPPIKLPNRPKAEEINKLLDIIRDRHTVTDKPLTQVLHNNKDKKGQRRAKSLVTQIQQHYEQVRSVSLRSVRTPGTILDTAIDRLQKFDTNICITKEPLPPRLPTA</sequence>
<proteinExistence type="predicted"/>
<evidence type="ECO:0000313" key="12">
    <source>
        <dbReference type="Proteomes" id="UP000663862"/>
    </source>
</evidence>
<reference evidence="11" key="1">
    <citation type="submission" date="2021-02" db="EMBL/GenBank/DDBJ databases">
        <authorList>
            <person name="Nowell W R."/>
        </authorList>
    </citation>
    <scope>NUCLEOTIDE SEQUENCE</scope>
</reference>
<dbReference type="Proteomes" id="UP000663833">
    <property type="component" value="Unassembled WGS sequence"/>
</dbReference>
<evidence type="ECO:0000256" key="2">
    <source>
        <dbReference type="ARBA" id="ARBA00022490"/>
    </source>
</evidence>
<dbReference type="EMBL" id="CAJOBQ010000086">
    <property type="protein sequence ID" value="CAF4250290.1"/>
    <property type="molecule type" value="Genomic_DNA"/>
</dbReference>
<protein>
    <recommendedName>
        <fullName evidence="13">X-ray radiation resistance-associated protein 1</fullName>
    </recommendedName>
</protein>
<evidence type="ECO:0000313" key="9">
    <source>
        <dbReference type="EMBL" id="CAF3752142.1"/>
    </source>
</evidence>
<dbReference type="PANTHER" id="PTHR22710:SF2">
    <property type="entry name" value="X-RAY RADIATION RESISTANCE-ASSOCIATED PROTEIN 1"/>
    <property type="match status" value="1"/>
</dbReference>
<dbReference type="EMBL" id="CAJNXB010000747">
    <property type="protein sequence ID" value="CAF3090551.1"/>
    <property type="molecule type" value="Genomic_DNA"/>
</dbReference>
<evidence type="ECO:0000313" key="8">
    <source>
        <dbReference type="EMBL" id="CAF3382265.1"/>
    </source>
</evidence>
<dbReference type="SUPFAM" id="SSF52047">
    <property type="entry name" value="RNI-like"/>
    <property type="match status" value="1"/>
</dbReference>
<dbReference type="AlphaFoldDB" id="A0A820EPE7"/>
<keyword evidence="3" id="KW-0433">Leucine-rich repeat</keyword>
<name>A0A820EPE7_9BILA</name>
<dbReference type="Pfam" id="PF12799">
    <property type="entry name" value="LRR_4"/>
    <property type="match status" value="1"/>
</dbReference>